<feature type="transmembrane region" description="Helical" evidence="1">
    <location>
        <begin position="285"/>
        <end position="306"/>
    </location>
</feature>
<reference evidence="3" key="1">
    <citation type="submission" date="2015-12" db="EMBL/GenBank/DDBJ databases">
        <title>FDA dAtabase for Regulatory Grade micrObial Sequences (FDA-ARGOS): Supporting development and validation of Infectious Disease Dx tests.</title>
        <authorList>
            <person name="Case J."/>
            <person name="Tallon L."/>
            <person name="Sadzewicz L."/>
            <person name="Sengamalay N."/>
            <person name="Ott S."/>
            <person name="Godinez A."/>
            <person name="Nagaraj S."/>
            <person name="Nadendla S."/>
            <person name="Sichtig H."/>
        </authorList>
    </citation>
    <scope>NUCLEOTIDE SEQUENCE [LARGE SCALE GENOMIC DNA]</scope>
    <source>
        <strain evidence="3">FDAARGOS_147</strain>
    </source>
</reference>
<name>A0A109XZ96_ALCXX</name>
<dbReference type="EMBL" id="CP014060">
    <property type="protein sequence ID" value="AMG40101.1"/>
    <property type="molecule type" value="Genomic_DNA"/>
</dbReference>
<proteinExistence type="predicted"/>
<sequence>MVTELTPACLRLTGPFEASRGYVACVSLAAAVGLILLFLTALVDLHRGRTTLDTGLAVMMAGYLVGALIGWVCAYRSFFSPIQETTLASRTLRRLYAWEKRTGWTSVDFDRAQAYVGNYHVVTTTGAGAAYPLRVVEIAPDTRRILKSVALTAPFDRPEAGAQLWAFIRLYMDAEPAALPPVALVPDHRVNAYAWMDRERFPYAIDRHHRLVRPFAFWFFSGAYYLPNWMELWIRRFGRRPALPAELAAVASWQGDHPYRIVPPTREELLARAGNLPSVKRRWRLASIFGLALWVALPLSFLGVVVSNW</sequence>
<evidence type="ECO:0000256" key="1">
    <source>
        <dbReference type="SAM" id="Phobius"/>
    </source>
</evidence>
<keyword evidence="1" id="KW-0812">Transmembrane</keyword>
<dbReference type="Proteomes" id="UP000060602">
    <property type="component" value="Chromosome"/>
</dbReference>
<keyword evidence="1" id="KW-1133">Transmembrane helix</keyword>
<protein>
    <submittedName>
        <fullName evidence="2">Uncharacterized protein</fullName>
    </submittedName>
</protein>
<dbReference type="AlphaFoldDB" id="A0A109XZ96"/>
<organism evidence="2 3">
    <name type="scientific">Alcaligenes xylosoxydans xylosoxydans</name>
    <name type="common">Achromobacter xylosoxidans</name>
    <dbReference type="NCBI Taxonomy" id="85698"/>
    <lineage>
        <taxon>Bacteria</taxon>
        <taxon>Pseudomonadati</taxon>
        <taxon>Pseudomonadota</taxon>
        <taxon>Betaproteobacteria</taxon>
        <taxon>Burkholderiales</taxon>
        <taxon>Alcaligenaceae</taxon>
        <taxon>Achromobacter</taxon>
    </lineage>
</organism>
<evidence type="ECO:0000313" key="3">
    <source>
        <dbReference type="Proteomes" id="UP000060602"/>
    </source>
</evidence>
<feature type="transmembrane region" description="Helical" evidence="1">
    <location>
        <begin position="55"/>
        <end position="74"/>
    </location>
</feature>
<gene>
    <name evidence="2" type="ORF">AL504_01945</name>
</gene>
<keyword evidence="1" id="KW-0472">Membrane</keyword>
<accession>A0A109XZ96</accession>
<evidence type="ECO:0000313" key="2">
    <source>
        <dbReference type="EMBL" id="AMG40101.1"/>
    </source>
</evidence>
<feature type="transmembrane region" description="Helical" evidence="1">
    <location>
        <begin position="21"/>
        <end position="43"/>
    </location>
</feature>